<keyword evidence="1" id="KW-0812">Transmembrane</keyword>
<dbReference type="InParanoid" id="A2G6S0"/>
<protein>
    <submittedName>
        <fullName evidence="2">Uncharacterized protein</fullName>
    </submittedName>
</protein>
<accession>A2G6S0</accession>
<proteinExistence type="predicted"/>
<dbReference type="AlphaFoldDB" id="A2G6S0"/>
<evidence type="ECO:0000313" key="3">
    <source>
        <dbReference type="Proteomes" id="UP000001542"/>
    </source>
</evidence>
<feature type="transmembrane region" description="Helical" evidence="1">
    <location>
        <begin position="207"/>
        <end position="229"/>
    </location>
</feature>
<reference evidence="2" key="1">
    <citation type="submission" date="2006-10" db="EMBL/GenBank/DDBJ databases">
        <authorList>
            <person name="Amadeo P."/>
            <person name="Zhao Q."/>
            <person name="Wortman J."/>
            <person name="Fraser-Liggett C."/>
            <person name="Carlton J."/>
        </authorList>
    </citation>
    <scope>NUCLEOTIDE SEQUENCE</scope>
    <source>
        <strain evidence="2">G3</strain>
    </source>
</reference>
<dbReference type="OrthoDB" id="10658302at2759"/>
<feature type="transmembrane region" description="Helical" evidence="1">
    <location>
        <begin position="48"/>
        <end position="72"/>
    </location>
</feature>
<dbReference type="EMBL" id="DS114502">
    <property type="protein sequence ID" value="EAX87146.1"/>
    <property type="molecule type" value="Genomic_DNA"/>
</dbReference>
<evidence type="ECO:0000256" key="1">
    <source>
        <dbReference type="SAM" id="Phobius"/>
    </source>
</evidence>
<name>A2G6S0_TRIV3</name>
<dbReference type="VEuPathDB" id="TrichDB:TVAG_078710"/>
<keyword evidence="1" id="KW-1133">Transmembrane helix</keyword>
<sequence length="243" mass="27455">MWQLILKQNTIRFILGPINLILAIACITITAVLEKKLNIDGGNSWGDYIFWLLKPSLQVQLMMTCIILLVGLSGNIRYNKCWQGSYAFFTAILAIVYIFTYKFAVGINYSLDNTFKTLLKENAYVGSIHGIYSNLHTLGYDETNCTCEERNIPNIDPCDDSSFKNAHNMNCSTYMANKTEIFYTDVGARKLIEQNLTTTRITQMKNISVTGTILIVFYAIFLTVFAIFVTEESQASQSYSAAQ</sequence>
<organism evidence="2 3">
    <name type="scientific">Trichomonas vaginalis (strain ATCC PRA-98 / G3)</name>
    <dbReference type="NCBI Taxonomy" id="412133"/>
    <lineage>
        <taxon>Eukaryota</taxon>
        <taxon>Metamonada</taxon>
        <taxon>Parabasalia</taxon>
        <taxon>Trichomonadida</taxon>
        <taxon>Trichomonadidae</taxon>
        <taxon>Trichomonas</taxon>
    </lineage>
</organism>
<feature type="transmembrane region" description="Helical" evidence="1">
    <location>
        <begin position="12"/>
        <end position="33"/>
    </location>
</feature>
<keyword evidence="1" id="KW-0472">Membrane</keyword>
<dbReference type="PROSITE" id="PS51257">
    <property type="entry name" value="PROKAR_LIPOPROTEIN"/>
    <property type="match status" value="1"/>
</dbReference>
<dbReference type="KEGG" id="tva:4744794"/>
<keyword evidence="3" id="KW-1185">Reference proteome</keyword>
<gene>
    <name evidence="2" type="ORF">TVAG_078710</name>
</gene>
<reference evidence="2" key="2">
    <citation type="journal article" date="2007" name="Science">
        <title>Draft genome sequence of the sexually transmitted pathogen Trichomonas vaginalis.</title>
        <authorList>
            <person name="Carlton J.M."/>
            <person name="Hirt R.P."/>
            <person name="Silva J.C."/>
            <person name="Delcher A.L."/>
            <person name="Schatz M."/>
            <person name="Zhao Q."/>
            <person name="Wortman J.R."/>
            <person name="Bidwell S.L."/>
            <person name="Alsmark U.C.M."/>
            <person name="Besteiro S."/>
            <person name="Sicheritz-Ponten T."/>
            <person name="Noel C.J."/>
            <person name="Dacks J.B."/>
            <person name="Foster P.G."/>
            <person name="Simillion C."/>
            <person name="Van de Peer Y."/>
            <person name="Miranda-Saavedra D."/>
            <person name="Barton G.J."/>
            <person name="Westrop G.D."/>
            <person name="Mueller S."/>
            <person name="Dessi D."/>
            <person name="Fiori P.L."/>
            <person name="Ren Q."/>
            <person name="Paulsen I."/>
            <person name="Zhang H."/>
            <person name="Bastida-Corcuera F.D."/>
            <person name="Simoes-Barbosa A."/>
            <person name="Brown M.T."/>
            <person name="Hayes R.D."/>
            <person name="Mukherjee M."/>
            <person name="Okumura C.Y."/>
            <person name="Schneider R."/>
            <person name="Smith A.J."/>
            <person name="Vanacova S."/>
            <person name="Villalvazo M."/>
            <person name="Haas B.J."/>
            <person name="Pertea M."/>
            <person name="Feldblyum T.V."/>
            <person name="Utterback T.R."/>
            <person name="Shu C.L."/>
            <person name="Osoegawa K."/>
            <person name="de Jong P.J."/>
            <person name="Hrdy I."/>
            <person name="Horvathova L."/>
            <person name="Zubacova Z."/>
            <person name="Dolezal P."/>
            <person name="Malik S.B."/>
            <person name="Logsdon J.M. Jr."/>
            <person name="Henze K."/>
            <person name="Gupta A."/>
            <person name="Wang C.C."/>
            <person name="Dunne R.L."/>
            <person name="Upcroft J.A."/>
            <person name="Upcroft P."/>
            <person name="White O."/>
            <person name="Salzberg S.L."/>
            <person name="Tang P."/>
            <person name="Chiu C.-H."/>
            <person name="Lee Y.-S."/>
            <person name="Embley T.M."/>
            <person name="Coombs G.H."/>
            <person name="Mottram J.C."/>
            <person name="Tachezy J."/>
            <person name="Fraser-Liggett C.M."/>
            <person name="Johnson P.J."/>
        </authorList>
    </citation>
    <scope>NUCLEOTIDE SEQUENCE [LARGE SCALE GENOMIC DNA]</scope>
    <source>
        <strain evidence="2">G3</strain>
    </source>
</reference>
<evidence type="ECO:0000313" key="2">
    <source>
        <dbReference type="EMBL" id="EAX87146.1"/>
    </source>
</evidence>
<dbReference type="VEuPathDB" id="TrichDB:TVAGG3_0146560"/>
<dbReference type="RefSeq" id="XP_001300076.1">
    <property type="nucleotide sequence ID" value="XM_001300075.1"/>
</dbReference>
<dbReference type="Proteomes" id="UP000001542">
    <property type="component" value="Unassembled WGS sequence"/>
</dbReference>
<feature type="transmembrane region" description="Helical" evidence="1">
    <location>
        <begin position="84"/>
        <end position="104"/>
    </location>
</feature>